<reference evidence="2 3" key="1">
    <citation type="submission" date="2021-01" db="EMBL/GenBank/DDBJ databases">
        <title>Genomic Encyclopedia of Type Strains, Phase IV (KMG-IV): sequencing the most valuable type-strain genomes for metagenomic binning, comparative biology and taxonomic classification.</title>
        <authorList>
            <person name="Goeker M."/>
        </authorList>
    </citation>
    <scope>NUCLEOTIDE SEQUENCE [LARGE SCALE GENOMIC DNA]</scope>
    <source>
        <strain evidence="2 3">DSM 24834</strain>
    </source>
</reference>
<protein>
    <submittedName>
        <fullName evidence="2">Uncharacterized protein</fullName>
    </submittedName>
</protein>
<keyword evidence="1" id="KW-1133">Transmembrane helix</keyword>
<feature type="transmembrane region" description="Helical" evidence="1">
    <location>
        <begin position="20"/>
        <end position="37"/>
    </location>
</feature>
<comment type="caution">
    <text evidence="2">The sequence shown here is derived from an EMBL/GenBank/DDBJ whole genome shotgun (WGS) entry which is preliminary data.</text>
</comment>
<evidence type="ECO:0000313" key="2">
    <source>
        <dbReference type="EMBL" id="MBM7585670.1"/>
    </source>
</evidence>
<keyword evidence="1" id="KW-0812">Transmembrane</keyword>
<name>A0ABS2NCY1_9BACI</name>
<keyword evidence="1" id="KW-0472">Membrane</keyword>
<proteinExistence type="predicted"/>
<evidence type="ECO:0000313" key="3">
    <source>
        <dbReference type="Proteomes" id="UP001646157"/>
    </source>
</evidence>
<accession>A0ABS2NCY1</accession>
<gene>
    <name evidence="2" type="ORF">JOC86_002212</name>
</gene>
<dbReference type="EMBL" id="JAFBDZ010000002">
    <property type="protein sequence ID" value="MBM7585670.1"/>
    <property type="molecule type" value="Genomic_DNA"/>
</dbReference>
<keyword evidence="3" id="KW-1185">Reference proteome</keyword>
<sequence>MPSIKPCQMIKFEFMDCPNGIEMLVTIVGLYIIYLGYKYIYKKKNDD</sequence>
<organism evidence="2 3">
    <name type="scientific">Rossellomorea pakistanensis</name>
    <dbReference type="NCBI Taxonomy" id="992288"/>
    <lineage>
        <taxon>Bacteria</taxon>
        <taxon>Bacillati</taxon>
        <taxon>Bacillota</taxon>
        <taxon>Bacilli</taxon>
        <taxon>Bacillales</taxon>
        <taxon>Bacillaceae</taxon>
        <taxon>Rossellomorea</taxon>
    </lineage>
</organism>
<dbReference type="Proteomes" id="UP001646157">
    <property type="component" value="Unassembled WGS sequence"/>
</dbReference>
<evidence type="ECO:0000256" key="1">
    <source>
        <dbReference type="SAM" id="Phobius"/>
    </source>
</evidence>